<dbReference type="InterPro" id="IPR019734">
    <property type="entry name" value="TPR_rpt"/>
</dbReference>
<feature type="repeat" description="TPR" evidence="8">
    <location>
        <begin position="244"/>
        <end position="277"/>
    </location>
</feature>
<name>A0A6B9Z7H8_9BACT</name>
<evidence type="ECO:0000313" key="14">
    <source>
        <dbReference type="Proteomes" id="UP000476411"/>
    </source>
</evidence>
<feature type="signal peptide" evidence="11">
    <location>
        <begin position="1"/>
        <end position="25"/>
    </location>
</feature>
<dbReference type="EMBL" id="CP048113">
    <property type="protein sequence ID" value="QHS58182.1"/>
    <property type="molecule type" value="Genomic_DNA"/>
</dbReference>
<keyword evidence="14" id="KW-1185">Reference proteome</keyword>
<feature type="chain" id="PRO_5025425438" description="histidine kinase" evidence="11">
    <location>
        <begin position="26"/>
        <end position="745"/>
    </location>
</feature>
<dbReference type="AlphaFoldDB" id="A0A6B9Z7H8"/>
<keyword evidence="8" id="KW-0802">TPR repeat</keyword>
<keyword evidence="3" id="KW-0597">Phosphoprotein</keyword>
<keyword evidence="7" id="KW-0067">ATP-binding</keyword>
<dbReference type="Proteomes" id="UP000476411">
    <property type="component" value="Chromosome"/>
</dbReference>
<protein>
    <recommendedName>
        <fullName evidence="2">histidine kinase</fullName>
        <ecNumber evidence="2">2.7.13.3</ecNumber>
    </recommendedName>
</protein>
<evidence type="ECO:0000256" key="11">
    <source>
        <dbReference type="SAM" id="SignalP"/>
    </source>
</evidence>
<dbReference type="EC" id="2.7.13.3" evidence="2"/>
<proteinExistence type="predicted"/>
<dbReference type="InterPro" id="IPR003594">
    <property type="entry name" value="HATPase_dom"/>
</dbReference>
<evidence type="ECO:0000256" key="9">
    <source>
        <dbReference type="SAM" id="Coils"/>
    </source>
</evidence>
<dbReference type="SUPFAM" id="SSF55874">
    <property type="entry name" value="ATPase domain of HSP90 chaperone/DNA topoisomerase II/histidine kinase"/>
    <property type="match status" value="1"/>
</dbReference>
<feature type="coiled-coil region" evidence="9">
    <location>
        <begin position="506"/>
        <end position="533"/>
    </location>
</feature>
<evidence type="ECO:0000256" key="3">
    <source>
        <dbReference type="ARBA" id="ARBA00022553"/>
    </source>
</evidence>
<accession>A0A6B9Z7H8</accession>
<organism evidence="13 14">
    <name type="scientific">Chitinophaga agri</name>
    <dbReference type="NCBI Taxonomy" id="2703787"/>
    <lineage>
        <taxon>Bacteria</taxon>
        <taxon>Pseudomonadati</taxon>
        <taxon>Bacteroidota</taxon>
        <taxon>Chitinophagia</taxon>
        <taxon>Chitinophagales</taxon>
        <taxon>Chitinophagaceae</taxon>
        <taxon>Chitinophaga</taxon>
    </lineage>
</organism>
<dbReference type="SUPFAM" id="SSF48452">
    <property type="entry name" value="TPR-like"/>
    <property type="match status" value="2"/>
</dbReference>
<keyword evidence="9" id="KW-0175">Coiled coil</keyword>
<dbReference type="GO" id="GO:0004673">
    <property type="term" value="F:protein histidine kinase activity"/>
    <property type="evidence" value="ECO:0007669"/>
    <property type="project" value="UniProtKB-EC"/>
</dbReference>
<feature type="transmembrane region" description="Helical" evidence="10">
    <location>
        <begin position="480"/>
        <end position="500"/>
    </location>
</feature>
<dbReference type="Gene3D" id="3.30.450.20">
    <property type="entry name" value="PAS domain"/>
    <property type="match status" value="1"/>
</dbReference>
<dbReference type="Pfam" id="PF02518">
    <property type="entry name" value="HATPase_c"/>
    <property type="match status" value="1"/>
</dbReference>
<keyword evidence="10" id="KW-0472">Membrane</keyword>
<keyword evidence="11" id="KW-0732">Signal</keyword>
<comment type="catalytic activity">
    <reaction evidence="1">
        <text>ATP + protein L-histidine = ADP + protein N-phospho-L-histidine.</text>
        <dbReference type="EC" id="2.7.13.3"/>
    </reaction>
</comment>
<evidence type="ECO:0000256" key="10">
    <source>
        <dbReference type="SAM" id="Phobius"/>
    </source>
</evidence>
<reference evidence="13 14" key="1">
    <citation type="submission" date="2020-01" db="EMBL/GenBank/DDBJ databases">
        <title>Complete genome sequence of Chitinophaga sp. H33E-04 isolated from quinoa roots.</title>
        <authorList>
            <person name="Weon H.-Y."/>
            <person name="Lee S.A."/>
        </authorList>
    </citation>
    <scope>NUCLEOTIDE SEQUENCE [LARGE SCALE GENOMIC DNA]</scope>
    <source>
        <strain evidence="13 14">H33E-04</strain>
    </source>
</reference>
<keyword evidence="6 13" id="KW-0418">Kinase</keyword>
<dbReference type="PROSITE" id="PS50005">
    <property type="entry name" value="TPR"/>
    <property type="match status" value="1"/>
</dbReference>
<dbReference type="Gene3D" id="3.30.565.10">
    <property type="entry name" value="Histidine kinase-like ATPase, C-terminal domain"/>
    <property type="match status" value="1"/>
</dbReference>
<keyword evidence="10" id="KW-0812">Transmembrane</keyword>
<dbReference type="GO" id="GO:0005524">
    <property type="term" value="F:ATP binding"/>
    <property type="evidence" value="ECO:0007669"/>
    <property type="project" value="UniProtKB-KW"/>
</dbReference>
<dbReference type="InterPro" id="IPR036890">
    <property type="entry name" value="HATPase_C_sf"/>
</dbReference>
<dbReference type="PANTHER" id="PTHR41523:SF8">
    <property type="entry name" value="ETHYLENE RESPONSE SENSOR PROTEIN"/>
    <property type="match status" value="1"/>
</dbReference>
<dbReference type="InterPro" id="IPR011495">
    <property type="entry name" value="Sig_transdc_His_kin_sub2_dim/P"/>
</dbReference>
<sequence>MGGSRYFIHIICIFCFICGSTYSHARSFASAKNDTTAIRQLMHRADDYLQKPGTAQKDIDSAISISRRMEALSLQLRSDFGLGLSKIMMSRALAHGGQREKGRSYAQEAVDIFDRLGALREKADAIIELGGSYSNDNKDIPAKVALYKQGIGIYHRLGDKMKEATLLEVLGDIYLVKQDYTNSLSNLHEALALYKSLGYKKLQGVYALLGNVYSEMSNYIDALRYNLLAVKTGEELGDSSLLMASIYNRLAMAYYTIEYFKPAMEYYQKGMHISRVNNDAYGVQNFQFNIAELLAKTNHNQQALDSFNAAYNNPPVTDVYDQGFFMMRYIPLYLSMKDYANAEKCYNKLLKIYDQVDERMKQELRLTISSYLVKMNNYTAAKPYLDAFMKMHPTYPSAVRRYANMVMLRYKTDSALGNLSSAIKNMVLYKQLSDSASNLAQSKQLGQMQLQFETEQKDKDIKLLVQKNQLQQASLQKERVFRYVIIASVIILIIFLALIYNRYRNKKLTNIQLEKQQNEINAQNDTLKGLLDEKEWLLREIHHRVKNNLQIIISLLNTQSQYLNNKDALTAIRNSQQRMYSMSLIHQRLYQTDNLGKIDMHWYIPEMIGYMKDSFETENRISFKVACDPIELDVVQAVPVGLILNEAVSNAIKYAFPDGRKGKIGISLTEIEEGCCELIICDNGVGIPADKDILATESLGMSLMYGLSAQLDGAFTLTGNHPGVCISMSFRYQNFASTERIPTFA</sequence>
<dbReference type="Pfam" id="PF07568">
    <property type="entry name" value="HisKA_2"/>
    <property type="match status" value="1"/>
</dbReference>
<dbReference type="KEGG" id="chih:GWR21_00790"/>
<dbReference type="SMART" id="SM00028">
    <property type="entry name" value="TPR"/>
    <property type="match status" value="3"/>
</dbReference>
<evidence type="ECO:0000256" key="1">
    <source>
        <dbReference type="ARBA" id="ARBA00000085"/>
    </source>
</evidence>
<evidence type="ECO:0000256" key="4">
    <source>
        <dbReference type="ARBA" id="ARBA00022679"/>
    </source>
</evidence>
<evidence type="ECO:0000256" key="8">
    <source>
        <dbReference type="PROSITE-ProRule" id="PRU00339"/>
    </source>
</evidence>
<dbReference type="InterPro" id="IPR011990">
    <property type="entry name" value="TPR-like_helical_dom_sf"/>
</dbReference>
<evidence type="ECO:0000256" key="6">
    <source>
        <dbReference type="ARBA" id="ARBA00022777"/>
    </source>
</evidence>
<evidence type="ECO:0000256" key="2">
    <source>
        <dbReference type="ARBA" id="ARBA00012438"/>
    </source>
</evidence>
<keyword evidence="5" id="KW-0547">Nucleotide-binding</keyword>
<dbReference type="SMART" id="SM00387">
    <property type="entry name" value="HATPase_c"/>
    <property type="match status" value="1"/>
</dbReference>
<dbReference type="Gene3D" id="1.25.40.10">
    <property type="entry name" value="Tetratricopeptide repeat domain"/>
    <property type="match status" value="2"/>
</dbReference>
<evidence type="ECO:0000256" key="5">
    <source>
        <dbReference type="ARBA" id="ARBA00022741"/>
    </source>
</evidence>
<dbReference type="Pfam" id="PF13181">
    <property type="entry name" value="TPR_8"/>
    <property type="match status" value="2"/>
</dbReference>
<evidence type="ECO:0000313" key="13">
    <source>
        <dbReference type="EMBL" id="QHS58182.1"/>
    </source>
</evidence>
<dbReference type="PANTHER" id="PTHR41523">
    <property type="entry name" value="TWO-COMPONENT SYSTEM SENSOR PROTEIN"/>
    <property type="match status" value="1"/>
</dbReference>
<keyword evidence="4" id="KW-0808">Transferase</keyword>
<evidence type="ECO:0000259" key="12">
    <source>
        <dbReference type="SMART" id="SM00387"/>
    </source>
</evidence>
<feature type="domain" description="Histidine kinase/HSP90-like ATPase" evidence="12">
    <location>
        <begin position="635"/>
        <end position="734"/>
    </location>
</feature>
<keyword evidence="10" id="KW-1133">Transmembrane helix</keyword>
<evidence type="ECO:0000256" key="7">
    <source>
        <dbReference type="ARBA" id="ARBA00022840"/>
    </source>
</evidence>
<gene>
    <name evidence="13" type="ORF">GWR21_00790</name>
</gene>